<evidence type="ECO:0000256" key="6">
    <source>
        <dbReference type="ARBA" id="ARBA00034311"/>
    </source>
</evidence>
<dbReference type="GO" id="GO:0046872">
    <property type="term" value="F:metal ion binding"/>
    <property type="evidence" value="ECO:0007669"/>
    <property type="project" value="UniProtKB-KW"/>
</dbReference>
<reference evidence="9" key="1">
    <citation type="submission" date="2018-04" db="EMBL/GenBank/DDBJ databases">
        <title>Whole genome sequencing of Hypsizygus marmoreus.</title>
        <authorList>
            <person name="Choi I.-G."/>
            <person name="Min B."/>
            <person name="Kim J.-G."/>
            <person name="Kim S."/>
            <person name="Oh Y.-L."/>
            <person name="Kong W.-S."/>
            <person name="Park H."/>
            <person name="Jeong J."/>
            <person name="Song E.-S."/>
        </authorList>
    </citation>
    <scope>NUCLEOTIDE SEQUENCE [LARGE SCALE GENOMIC DNA]</scope>
    <source>
        <strain evidence="9">51987-8</strain>
    </source>
</reference>
<sequence length="191" mass="20729">MFKFQLLSATLALFAILASGHGIVTTPTPRAIGDAALAACGAAAHKVLKSDKYGPIENAAAKVDSGYNATACHLFFCRGLQYEDNKSNTRVYKTGTVVPFHVDIEAHHTGYANVSVVNLATQRPIGTLFLWPVYTNNSLGPADWPKNETDFEVTIPNLGTQCTKAGACAIQWWWYAYNGQTYESCVDFTTA</sequence>
<evidence type="ECO:0000256" key="2">
    <source>
        <dbReference type="ARBA" id="ARBA00022723"/>
    </source>
</evidence>
<dbReference type="PANTHER" id="PTHR36575:SF2">
    <property type="entry name" value="CHITIN-BINDING TYPE-4 DOMAIN-CONTAINING PROTEIN-RELATED"/>
    <property type="match status" value="1"/>
</dbReference>
<evidence type="ECO:0000313" key="10">
    <source>
        <dbReference type="Proteomes" id="UP000076154"/>
    </source>
</evidence>
<keyword evidence="10" id="KW-1185">Reference proteome</keyword>
<organism evidence="9 10">
    <name type="scientific">Hypsizygus marmoreus</name>
    <name type="common">White beech mushroom</name>
    <name type="synonym">Agaricus marmoreus</name>
    <dbReference type="NCBI Taxonomy" id="39966"/>
    <lineage>
        <taxon>Eukaryota</taxon>
        <taxon>Fungi</taxon>
        <taxon>Dikarya</taxon>
        <taxon>Basidiomycota</taxon>
        <taxon>Agaricomycotina</taxon>
        <taxon>Agaricomycetes</taxon>
        <taxon>Agaricomycetidae</taxon>
        <taxon>Agaricales</taxon>
        <taxon>Tricholomatineae</taxon>
        <taxon>Lyophyllaceae</taxon>
        <taxon>Hypsizygus</taxon>
    </lineage>
</organism>
<evidence type="ECO:0000256" key="3">
    <source>
        <dbReference type="ARBA" id="ARBA00023008"/>
    </source>
</evidence>
<evidence type="ECO:0000259" key="8">
    <source>
        <dbReference type="Pfam" id="PF03067"/>
    </source>
</evidence>
<dbReference type="PANTHER" id="PTHR36575">
    <property type="entry name" value="BINDING PROTEIN, PUTATIVE (AFU_ORTHOLOGUE AFUA_1G14430)-RELATED"/>
    <property type="match status" value="1"/>
</dbReference>
<dbReference type="Proteomes" id="UP000076154">
    <property type="component" value="Unassembled WGS sequence"/>
</dbReference>
<protein>
    <recommendedName>
        <fullName evidence="8">Chitin-binding type-4 domain-containing protein</fullName>
    </recommendedName>
</protein>
<name>A0A369JRR3_HYPMA</name>
<keyword evidence="5" id="KW-0325">Glycoprotein</keyword>
<feature type="domain" description="Chitin-binding type-4" evidence="8">
    <location>
        <begin position="21"/>
        <end position="188"/>
    </location>
</feature>
<dbReference type="OrthoDB" id="120613at2759"/>
<evidence type="ECO:0000256" key="5">
    <source>
        <dbReference type="ARBA" id="ARBA00023180"/>
    </source>
</evidence>
<dbReference type="InterPro" id="IPR052282">
    <property type="entry name" value="Starch-active_LPMO"/>
</dbReference>
<evidence type="ECO:0000256" key="4">
    <source>
        <dbReference type="ARBA" id="ARBA00023157"/>
    </source>
</evidence>
<evidence type="ECO:0000256" key="7">
    <source>
        <dbReference type="SAM" id="SignalP"/>
    </source>
</evidence>
<proteinExistence type="inferred from homology"/>
<comment type="caution">
    <text evidence="9">The sequence shown here is derived from an EMBL/GenBank/DDBJ whole genome shotgun (WGS) entry which is preliminary data.</text>
</comment>
<dbReference type="AlphaFoldDB" id="A0A369JRR3"/>
<feature type="chain" id="PRO_5016992805" description="Chitin-binding type-4 domain-containing protein" evidence="7">
    <location>
        <begin position="21"/>
        <end position="191"/>
    </location>
</feature>
<dbReference type="EMBL" id="LUEZ02000051">
    <property type="protein sequence ID" value="RDB22383.1"/>
    <property type="molecule type" value="Genomic_DNA"/>
</dbReference>
<evidence type="ECO:0000313" key="9">
    <source>
        <dbReference type="EMBL" id="RDB22383.1"/>
    </source>
</evidence>
<dbReference type="STRING" id="39966.A0A369JRR3"/>
<dbReference type="InParanoid" id="A0A369JRR3"/>
<keyword evidence="3" id="KW-0186">Copper</keyword>
<feature type="signal peptide" evidence="7">
    <location>
        <begin position="1"/>
        <end position="20"/>
    </location>
</feature>
<comment type="similarity">
    <text evidence="6">Belongs to the polysaccharide monooxygenase AA13 family.</text>
</comment>
<dbReference type="Pfam" id="PF03067">
    <property type="entry name" value="LPMO_10"/>
    <property type="match status" value="1"/>
</dbReference>
<dbReference type="InterPro" id="IPR004302">
    <property type="entry name" value="Cellulose/chitin-bd_N"/>
</dbReference>
<keyword evidence="7" id="KW-0732">Signal</keyword>
<keyword evidence="4" id="KW-1015">Disulfide bond</keyword>
<accession>A0A369JRR3</accession>
<keyword evidence="2" id="KW-0479">Metal-binding</keyword>
<comment type="cofactor">
    <cofactor evidence="1">
        <name>Cu(2+)</name>
        <dbReference type="ChEBI" id="CHEBI:29036"/>
    </cofactor>
</comment>
<evidence type="ECO:0000256" key="1">
    <source>
        <dbReference type="ARBA" id="ARBA00001973"/>
    </source>
</evidence>
<gene>
    <name evidence="9" type="ORF">Hypma_010480</name>
</gene>